<feature type="region of interest" description="Disordered" evidence="1">
    <location>
        <begin position="304"/>
        <end position="429"/>
    </location>
</feature>
<sequence>PRKDKDKGKGKAPAASEDRASGQQQSLLRVRSPLISHLVHVLVVREAVTSAKASKKNKTDVPTEGNELEQAVAIAESQIAIKRGQLSRNVTFWATSLLATMCVRHQEGWSTTISRDSSPGDGSNEITLMSLRGNYDRALSAARQLTLDHIVRAYRECLSVSTSGPGGADVIYARLTALAHLTNKLVMARPINHGRAPDSRTQSADKQQGEGANVLKKMILERGVLDLLTAACSRLNLNHPQSREMLNVFMRPMEHLAKAAVKISREAVLEAWEESGQEKMPLEAGQRGFNMDLFEDENAALDEDEDIPPDLYENSALGLHQNQGTSEPYDPDALMEEDYDDEFYDDDNSSVSDIDTEDEVLEDDIMLEDDGNAEGDDGMEMDTIMHEGDADEDDDDDDDDSDSSMSSSDDGDESDGEDSILTDNSGEGNLDINRFRFALDNAINMLQDEDDQALQEEEERLMDAEAYFSGDNSSHGDHDDGWHTELSDAEPSTADAALHRRRAGHARVAAAAARSRPVSAGGSRDPLAGAGDGRSSRSSSRADNDGEPMAEITPSTDDAINARLTSSEAESDASGDADSFVDDFPDTLEITMEAIDEHGNSEPIQNSDLSNFILDTLASTMGDDGFGPRNGGMRGNGLAGLGHARPLGVVNGMPAAGFDLLQPQMRDTLEFNMSRLPRLGRPGLAVGGINAAAGQSMTHPL</sequence>
<gene>
    <name evidence="2" type="primary">TOM1_3</name>
    <name evidence="2" type="ORF">IWW36_005119</name>
</gene>
<feature type="compositionally biased region" description="Acidic residues" evidence="1">
    <location>
        <begin position="409"/>
        <end position="420"/>
    </location>
</feature>
<dbReference type="Proteomes" id="UP001139887">
    <property type="component" value="Unassembled WGS sequence"/>
</dbReference>
<feature type="compositionally biased region" description="Low complexity" evidence="1">
    <location>
        <begin position="506"/>
        <end position="524"/>
    </location>
</feature>
<accession>A0A9W8LWZ5</accession>
<feature type="non-terminal residue" evidence="2">
    <location>
        <position position="701"/>
    </location>
</feature>
<reference evidence="2" key="1">
    <citation type="submission" date="2022-07" db="EMBL/GenBank/DDBJ databases">
        <title>Phylogenomic reconstructions and comparative analyses of Kickxellomycotina fungi.</title>
        <authorList>
            <person name="Reynolds N.K."/>
            <person name="Stajich J.E."/>
            <person name="Barry K."/>
            <person name="Grigoriev I.V."/>
            <person name="Crous P."/>
            <person name="Smith M.E."/>
        </authorList>
    </citation>
    <scope>NUCLEOTIDE SEQUENCE</scope>
    <source>
        <strain evidence="2">NRRL 1566</strain>
    </source>
</reference>
<feature type="non-terminal residue" evidence="2">
    <location>
        <position position="1"/>
    </location>
</feature>
<feature type="compositionally biased region" description="Basic and acidic residues" evidence="1">
    <location>
        <begin position="474"/>
        <end position="486"/>
    </location>
</feature>
<name>A0A9W8LWZ5_9FUNG</name>
<dbReference type="GO" id="GO:0061630">
    <property type="term" value="F:ubiquitin protein ligase activity"/>
    <property type="evidence" value="ECO:0007669"/>
    <property type="project" value="UniProtKB-EC"/>
</dbReference>
<comment type="caution">
    <text evidence="2">The sequence shown here is derived from an EMBL/GenBank/DDBJ whole genome shotgun (WGS) entry which is preliminary data.</text>
</comment>
<keyword evidence="2" id="KW-0808">Transferase</keyword>
<feature type="region of interest" description="Disordered" evidence="1">
    <location>
        <begin position="467"/>
        <end position="557"/>
    </location>
</feature>
<evidence type="ECO:0000256" key="1">
    <source>
        <dbReference type="SAM" id="MobiDB-lite"/>
    </source>
</evidence>
<feature type="compositionally biased region" description="Acidic residues" evidence="1">
    <location>
        <begin position="389"/>
        <end position="402"/>
    </location>
</feature>
<dbReference type="AlphaFoldDB" id="A0A9W8LWZ5"/>
<dbReference type="OrthoDB" id="5593506at2759"/>
<proteinExistence type="predicted"/>
<evidence type="ECO:0000313" key="2">
    <source>
        <dbReference type="EMBL" id="KAJ2844605.1"/>
    </source>
</evidence>
<feature type="compositionally biased region" description="Acidic residues" evidence="1">
    <location>
        <begin position="329"/>
        <end position="380"/>
    </location>
</feature>
<dbReference type="EMBL" id="JANBUW010001032">
    <property type="protein sequence ID" value="KAJ2844605.1"/>
    <property type="molecule type" value="Genomic_DNA"/>
</dbReference>
<feature type="region of interest" description="Disordered" evidence="1">
    <location>
        <begin position="1"/>
        <end position="25"/>
    </location>
</feature>
<keyword evidence="3" id="KW-1185">Reference proteome</keyword>
<dbReference type="EC" id="2.3.2.26" evidence="2"/>
<protein>
    <submittedName>
        <fullName evidence="2">E3 ubiquitin-protein ligase tom1</fullName>
        <ecNumber evidence="2">2.3.2.26</ecNumber>
    </submittedName>
</protein>
<evidence type="ECO:0000313" key="3">
    <source>
        <dbReference type="Proteomes" id="UP001139887"/>
    </source>
</evidence>
<keyword evidence="2" id="KW-0012">Acyltransferase</keyword>
<organism evidence="2 3">
    <name type="scientific">Coemansia brasiliensis</name>
    <dbReference type="NCBI Taxonomy" id="2650707"/>
    <lineage>
        <taxon>Eukaryota</taxon>
        <taxon>Fungi</taxon>
        <taxon>Fungi incertae sedis</taxon>
        <taxon>Zoopagomycota</taxon>
        <taxon>Kickxellomycotina</taxon>
        <taxon>Kickxellomycetes</taxon>
        <taxon>Kickxellales</taxon>
        <taxon>Kickxellaceae</taxon>
        <taxon>Coemansia</taxon>
    </lineage>
</organism>